<comment type="caution">
    <text evidence="1">The sequence shown here is derived from an EMBL/GenBank/DDBJ whole genome shotgun (WGS) entry which is preliminary data.</text>
</comment>
<accession>A0AC61R3C5</accession>
<keyword evidence="2" id="KW-1185">Reference proteome</keyword>
<dbReference type="EMBL" id="SRZB01000001">
    <property type="protein sequence ID" value="TGY00867.1"/>
    <property type="molecule type" value="Genomic_DNA"/>
</dbReference>
<protein>
    <submittedName>
        <fullName evidence="1">Uncharacterized protein</fullName>
    </submittedName>
</protein>
<organism evidence="1 2">
    <name type="scientific">Hominisplanchenecus murintestinalis</name>
    <dbReference type="NCBI Taxonomy" id="2941517"/>
    <lineage>
        <taxon>Bacteria</taxon>
        <taxon>Bacillati</taxon>
        <taxon>Bacillota</taxon>
        <taxon>Clostridia</taxon>
        <taxon>Lachnospirales</taxon>
        <taxon>Lachnospiraceae</taxon>
        <taxon>Hominisplanchenecus</taxon>
    </lineage>
</organism>
<evidence type="ECO:0000313" key="1">
    <source>
        <dbReference type="EMBL" id="TGY00867.1"/>
    </source>
</evidence>
<evidence type="ECO:0000313" key="2">
    <source>
        <dbReference type="Proteomes" id="UP000307720"/>
    </source>
</evidence>
<proteinExistence type="predicted"/>
<name>A0AC61R3C5_9FIRM</name>
<reference evidence="1" key="1">
    <citation type="submission" date="2019-04" db="EMBL/GenBank/DDBJ databases">
        <title>Microbes associate with the intestines of laboratory mice.</title>
        <authorList>
            <person name="Navarre W."/>
            <person name="Wong E."/>
            <person name="Huang K."/>
            <person name="Tropini C."/>
            <person name="Ng K."/>
            <person name="Yu B."/>
        </authorList>
    </citation>
    <scope>NUCLEOTIDE SEQUENCE</scope>
    <source>
        <strain evidence="1">NM72_1-8</strain>
    </source>
</reference>
<dbReference type="Proteomes" id="UP000307720">
    <property type="component" value="Unassembled WGS sequence"/>
</dbReference>
<gene>
    <name evidence="1" type="ORF">E5357_01500</name>
</gene>
<sequence length="61" mass="6936">MDIGYEILRLHRQAGKLGKQITLCQAQIDRCLAMLGKHPPRHSSPGRKQEENIEEKQGITI</sequence>